<gene>
    <name evidence="2" type="ORF">KUDE01_012807</name>
</gene>
<feature type="compositionally biased region" description="Basic and acidic residues" evidence="1">
    <location>
        <begin position="55"/>
        <end position="93"/>
    </location>
</feature>
<dbReference type="AlphaFoldDB" id="A0AAD9CQL5"/>
<dbReference type="Proteomes" id="UP001228049">
    <property type="component" value="Unassembled WGS sequence"/>
</dbReference>
<accession>A0AAD9CQL5</accession>
<sequence length="93" mass="10251">GEIIMKWLWEACVSRASVSSALESALCHSEVLIEEALSAAEILDDRSKILTTSGEKLDAQPGRERRRPDRSTGLHRGDAPLDKGRAMPHQVDQ</sequence>
<feature type="non-terminal residue" evidence="2">
    <location>
        <position position="93"/>
    </location>
</feature>
<name>A0AAD9CQL5_DISEL</name>
<proteinExistence type="predicted"/>
<feature type="non-terminal residue" evidence="2">
    <location>
        <position position="1"/>
    </location>
</feature>
<comment type="caution">
    <text evidence="2">The sequence shown here is derived from an EMBL/GenBank/DDBJ whole genome shotgun (WGS) entry which is preliminary data.</text>
</comment>
<evidence type="ECO:0000313" key="2">
    <source>
        <dbReference type="EMBL" id="KAK1905627.1"/>
    </source>
</evidence>
<organism evidence="2 3">
    <name type="scientific">Dissostichus eleginoides</name>
    <name type="common">Patagonian toothfish</name>
    <name type="synonym">Dissostichus amissus</name>
    <dbReference type="NCBI Taxonomy" id="100907"/>
    <lineage>
        <taxon>Eukaryota</taxon>
        <taxon>Metazoa</taxon>
        <taxon>Chordata</taxon>
        <taxon>Craniata</taxon>
        <taxon>Vertebrata</taxon>
        <taxon>Euteleostomi</taxon>
        <taxon>Actinopterygii</taxon>
        <taxon>Neopterygii</taxon>
        <taxon>Teleostei</taxon>
        <taxon>Neoteleostei</taxon>
        <taxon>Acanthomorphata</taxon>
        <taxon>Eupercaria</taxon>
        <taxon>Perciformes</taxon>
        <taxon>Notothenioidei</taxon>
        <taxon>Nototheniidae</taxon>
        <taxon>Dissostichus</taxon>
    </lineage>
</organism>
<evidence type="ECO:0000313" key="3">
    <source>
        <dbReference type="Proteomes" id="UP001228049"/>
    </source>
</evidence>
<feature type="region of interest" description="Disordered" evidence="1">
    <location>
        <begin position="50"/>
        <end position="93"/>
    </location>
</feature>
<keyword evidence="3" id="KW-1185">Reference proteome</keyword>
<reference evidence="2" key="1">
    <citation type="submission" date="2023-04" db="EMBL/GenBank/DDBJ databases">
        <title>Chromosome-level genome of Chaenocephalus aceratus.</title>
        <authorList>
            <person name="Park H."/>
        </authorList>
    </citation>
    <scope>NUCLEOTIDE SEQUENCE</scope>
    <source>
        <strain evidence="2">DE</strain>
        <tissue evidence="2">Muscle</tissue>
    </source>
</reference>
<evidence type="ECO:0000256" key="1">
    <source>
        <dbReference type="SAM" id="MobiDB-lite"/>
    </source>
</evidence>
<protein>
    <submittedName>
        <fullName evidence="2">ATP synthase subunit b</fullName>
    </submittedName>
</protein>
<dbReference type="EMBL" id="JASDAP010000003">
    <property type="protein sequence ID" value="KAK1905627.1"/>
    <property type="molecule type" value="Genomic_DNA"/>
</dbReference>